<sequence>MGRRMPNRLELRAAYEAAERRAQERATPLERSRGLNRLADEETQRARNLAGSSTRMVMVWAVCDAAGRTVVTFPYRDKANAEDHARALKTAGRGAHFVRALKQPIES</sequence>
<dbReference type="InParanoid" id="E8R5A1"/>
<proteinExistence type="predicted"/>
<organism evidence="2 3">
    <name type="scientific">Isosphaera pallida (strain ATCC 43644 / DSM 9630 / IS1B)</name>
    <dbReference type="NCBI Taxonomy" id="575540"/>
    <lineage>
        <taxon>Bacteria</taxon>
        <taxon>Pseudomonadati</taxon>
        <taxon>Planctomycetota</taxon>
        <taxon>Planctomycetia</taxon>
        <taxon>Isosphaerales</taxon>
        <taxon>Isosphaeraceae</taxon>
        <taxon>Isosphaera</taxon>
    </lineage>
</organism>
<dbReference type="Proteomes" id="UP000008631">
    <property type="component" value="Chromosome"/>
</dbReference>
<dbReference type="eggNOG" id="ENOG502ZH77">
    <property type="taxonomic scope" value="Bacteria"/>
</dbReference>
<protein>
    <submittedName>
        <fullName evidence="2">Uncharacterized protein</fullName>
    </submittedName>
</protein>
<dbReference type="RefSeq" id="WP_013566142.1">
    <property type="nucleotide sequence ID" value="NC_014962.1"/>
</dbReference>
<gene>
    <name evidence="2" type="ordered locus">Isop_3292</name>
</gene>
<dbReference type="HOGENOM" id="CLU_2345140_0_0_0"/>
<feature type="region of interest" description="Disordered" evidence="1">
    <location>
        <begin position="21"/>
        <end position="41"/>
    </location>
</feature>
<dbReference type="OrthoDB" id="292117at2"/>
<keyword evidence="3" id="KW-1185">Reference proteome</keyword>
<dbReference type="KEGG" id="ipa:Isop_3292"/>
<dbReference type="AlphaFoldDB" id="E8R5A1"/>
<reference key="1">
    <citation type="submission" date="2010-11" db="EMBL/GenBank/DDBJ databases">
        <title>The complete sequence of chromosome of Isophaera pallida ATCC 43644.</title>
        <authorList>
            <consortium name="US DOE Joint Genome Institute (JGI-PGF)"/>
            <person name="Lucas S."/>
            <person name="Copeland A."/>
            <person name="Lapidus A."/>
            <person name="Bruce D."/>
            <person name="Goodwin L."/>
            <person name="Pitluck S."/>
            <person name="Kyrpides N."/>
            <person name="Mavromatis K."/>
            <person name="Pagani I."/>
            <person name="Ivanova N."/>
            <person name="Saunders E."/>
            <person name="Brettin T."/>
            <person name="Detter J.C."/>
            <person name="Han C."/>
            <person name="Tapia R."/>
            <person name="Land M."/>
            <person name="Hauser L."/>
            <person name="Markowitz V."/>
            <person name="Cheng J.-F."/>
            <person name="Hugenholtz P."/>
            <person name="Woyke T."/>
            <person name="Wu D."/>
            <person name="Eisen J.A."/>
        </authorList>
    </citation>
    <scope>NUCLEOTIDE SEQUENCE</scope>
    <source>
        <strain>ATCC 43644</strain>
    </source>
</reference>
<reference evidence="2 3" key="2">
    <citation type="journal article" date="2011" name="Stand. Genomic Sci.">
        <title>Complete genome sequence of Isosphaera pallida type strain (IS1B).</title>
        <authorList>
            <consortium name="US DOE Joint Genome Institute (JGI-PGF)"/>
            <person name="Goker M."/>
            <person name="Cleland D."/>
            <person name="Saunders E."/>
            <person name="Lapidus A."/>
            <person name="Nolan M."/>
            <person name="Lucas S."/>
            <person name="Hammon N."/>
            <person name="Deshpande S."/>
            <person name="Cheng J.F."/>
            <person name="Tapia R."/>
            <person name="Han C."/>
            <person name="Goodwin L."/>
            <person name="Pitluck S."/>
            <person name="Liolios K."/>
            <person name="Pagani I."/>
            <person name="Ivanova N."/>
            <person name="Mavromatis K."/>
            <person name="Pati A."/>
            <person name="Chen A."/>
            <person name="Palaniappan K."/>
            <person name="Land M."/>
            <person name="Hauser L."/>
            <person name="Chang Y.J."/>
            <person name="Jeffries C.D."/>
            <person name="Detter J.C."/>
            <person name="Beck B."/>
            <person name="Woyke T."/>
            <person name="Bristow J."/>
            <person name="Eisen J.A."/>
            <person name="Markowitz V."/>
            <person name="Hugenholtz P."/>
            <person name="Kyrpides N.C."/>
            <person name="Klenk H.P."/>
        </authorList>
    </citation>
    <scope>NUCLEOTIDE SEQUENCE [LARGE SCALE GENOMIC DNA]</scope>
    <source>
        <strain evidence="3">ATCC 43644 / DSM 9630 / IS1B</strain>
    </source>
</reference>
<evidence type="ECO:0000313" key="3">
    <source>
        <dbReference type="Proteomes" id="UP000008631"/>
    </source>
</evidence>
<accession>E8R5A1</accession>
<name>E8R5A1_ISOPI</name>
<evidence type="ECO:0000313" key="2">
    <source>
        <dbReference type="EMBL" id="ADV63854.1"/>
    </source>
</evidence>
<evidence type="ECO:0000256" key="1">
    <source>
        <dbReference type="SAM" id="MobiDB-lite"/>
    </source>
</evidence>
<dbReference type="EMBL" id="CP002353">
    <property type="protein sequence ID" value="ADV63854.1"/>
    <property type="molecule type" value="Genomic_DNA"/>
</dbReference>